<protein>
    <recommendedName>
        <fullName evidence="2">Transposase (putative) gypsy type domain-containing protein</fullName>
    </recommendedName>
</protein>
<reference evidence="3 4" key="1">
    <citation type="journal article" date="2017" name="Nat. Commun.">
        <title>Genome assembly with in vitro proximity ligation data and whole-genome triplication in lettuce.</title>
        <authorList>
            <person name="Reyes-Chin-Wo S."/>
            <person name="Wang Z."/>
            <person name="Yang X."/>
            <person name="Kozik A."/>
            <person name="Arikit S."/>
            <person name="Song C."/>
            <person name="Xia L."/>
            <person name="Froenicke L."/>
            <person name="Lavelle D.O."/>
            <person name="Truco M.J."/>
            <person name="Xia R."/>
            <person name="Zhu S."/>
            <person name="Xu C."/>
            <person name="Xu H."/>
            <person name="Xu X."/>
            <person name="Cox K."/>
            <person name="Korf I."/>
            <person name="Meyers B.C."/>
            <person name="Michelmore R.W."/>
        </authorList>
    </citation>
    <scope>NUCLEOTIDE SEQUENCE [LARGE SCALE GENOMIC DNA]</scope>
    <source>
        <strain evidence="4">cv. Salinas</strain>
        <tissue evidence="3">Seedlings</tissue>
    </source>
</reference>
<proteinExistence type="predicted"/>
<dbReference type="InterPro" id="IPR007321">
    <property type="entry name" value="Transposase_28"/>
</dbReference>
<evidence type="ECO:0000259" key="2">
    <source>
        <dbReference type="Pfam" id="PF04195"/>
    </source>
</evidence>
<dbReference type="EMBL" id="NBSK02000003">
    <property type="protein sequence ID" value="KAJ0219231.1"/>
    <property type="molecule type" value="Genomic_DNA"/>
</dbReference>
<dbReference type="Pfam" id="PF04195">
    <property type="entry name" value="Transposase_28"/>
    <property type="match status" value="1"/>
</dbReference>
<gene>
    <name evidence="3" type="ORF">LSAT_V11C300134200</name>
</gene>
<feature type="domain" description="Transposase (putative) gypsy type" evidence="2">
    <location>
        <begin position="203"/>
        <end position="265"/>
    </location>
</feature>
<evidence type="ECO:0000313" key="4">
    <source>
        <dbReference type="Proteomes" id="UP000235145"/>
    </source>
</evidence>
<comment type="caution">
    <text evidence="3">The sequence shown here is derived from an EMBL/GenBank/DDBJ whole genome shotgun (WGS) entry which is preliminary data.</text>
</comment>
<feature type="region of interest" description="Disordered" evidence="1">
    <location>
        <begin position="438"/>
        <end position="457"/>
    </location>
</feature>
<evidence type="ECO:0000313" key="3">
    <source>
        <dbReference type="EMBL" id="KAJ0219231.1"/>
    </source>
</evidence>
<sequence length="457" mass="49823">MSPFFAPPLQQARAIHSTTPPSSQIFNISPSFATPLPFQMTGGQSSTTLLPPLAQTMMNHSPPIYSTAGALLGGREPSACLFRSQGRQRALSLAGVPGSRAWTRFCCAALGTPSACHTFKCPASSSSFKGDLQRTILAISSLFSLHIRLFTPFMANLPGIVPSAVEYQQLDATYGLSPLEGVEFPSAGSSISSPPPPGKIGVFLKTLDAGIRFPLTDFQEEVLLKDGCSLQMLTPNAVNKVIAFEMICRANGYVPDYFVFKFFFQFFLTGDKCTFSARRGGHALVPDGRTPKNWQDKWLWVNQELVGSGRYRANAFADTVPKLFPHNQEVADYLKSVKVTAEYYSEALLSGVGMNPSWRRRGKMAVFYSVIDGAESSLFMDEVLRKRYRSKLEFREVDLFEHLPPPCRADRLNTPTPPVPPAGSSASEGDTLLARPISSIMPMGGAPSPSPEDGEDN</sequence>
<evidence type="ECO:0000256" key="1">
    <source>
        <dbReference type="SAM" id="MobiDB-lite"/>
    </source>
</evidence>
<feature type="region of interest" description="Disordered" evidence="1">
    <location>
        <begin position="407"/>
        <end position="431"/>
    </location>
</feature>
<keyword evidence="4" id="KW-1185">Reference proteome</keyword>
<dbReference type="Proteomes" id="UP000235145">
    <property type="component" value="Unassembled WGS sequence"/>
</dbReference>
<organism evidence="3 4">
    <name type="scientific">Lactuca sativa</name>
    <name type="common">Garden lettuce</name>
    <dbReference type="NCBI Taxonomy" id="4236"/>
    <lineage>
        <taxon>Eukaryota</taxon>
        <taxon>Viridiplantae</taxon>
        <taxon>Streptophyta</taxon>
        <taxon>Embryophyta</taxon>
        <taxon>Tracheophyta</taxon>
        <taxon>Spermatophyta</taxon>
        <taxon>Magnoliopsida</taxon>
        <taxon>eudicotyledons</taxon>
        <taxon>Gunneridae</taxon>
        <taxon>Pentapetalae</taxon>
        <taxon>asterids</taxon>
        <taxon>campanulids</taxon>
        <taxon>Asterales</taxon>
        <taxon>Asteraceae</taxon>
        <taxon>Cichorioideae</taxon>
        <taxon>Cichorieae</taxon>
        <taxon>Lactucinae</taxon>
        <taxon>Lactuca</taxon>
    </lineage>
</organism>
<accession>A0A9R1XN20</accession>
<dbReference type="AlphaFoldDB" id="A0A9R1XN20"/>
<name>A0A9R1XN20_LACSA</name>